<name>A0A229UUI0_9BACL</name>
<accession>A0A229UUI0</accession>
<dbReference type="EMBL" id="NMQW01000009">
    <property type="protein sequence ID" value="OXM87068.1"/>
    <property type="molecule type" value="Genomic_DNA"/>
</dbReference>
<organism evidence="1 2">
    <name type="scientific">Paenibacillus rigui</name>
    <dbReference type="NCBI Taxonomy" id="554312"/>
    <lineage>
        <taxon>Bacteria</taxon>
        <taxon>Bacillati</taxon>
        <taxon>Bacillota</taxon>
        <taxon>Bacilli</taxon>
        <taxon>Bacillales</taxon>
        <taxon>Paenibacillaceae</taxon>
        <taxon>Paenibacillus</taxon>
    </lineage>
</organism>
<reference evidence="1 2" key="1">
    <citation type="submission" date="2017-07" db="EMBL/GenBank/DDBJ databases">
        <title>Genome sequencing and assembly of Paenibacillus rigui.</title>
        <authorList>
            <person name="Mayilraj S."/>
        </authorList>
    </citation>
    <scope>NUCLEOTIDE SEQUENCE [LARGE SCALE GENOMIC DNA]</scope>
    <source>
        <strain evidence="1 2">JCM 16352</strain>
    </source>
</reference>
<dbReference type="AlphaFoldDB" id="A0A229UUI0"/>
<gene>
    <name evidence="1" type="ORF">CF651_07050</name>
</gene>
<dbReference type="RefSeq" id="WP_094014164.1">
    <property type="nucleotide sequence ID" value="NZ_NMQW01000009.1"/>
</dbReference>
<evidence type="ECO:0000313" key="2">
    <source>
        <dbReference type="Proteomes" id="UP000215509"/>
    </source>
</evidence>
<keyword evidence="2" id="KW-1185">Reference proteome</keyword>
<sequence>MDIDYGKIRLYKDRIRIFFIIYFFGEECQDSSRPNCCKVLHSEVKIQKIDFLLRNPDYLAYELLELVKTGTVSKTEIRDVIKKIFVDNEPEVRRLEMEKFFFGAYEDIDHVIAFLISCGFIEYSSERDTSLRVIKKSYYVTDEADEKMAENLKSLGLLNWYVNRCGLIKKYFGDYSGSNLKALQYQIDEYRNTSYKEYITDIQELVKKQFFKEFGESL</sequence>
<comment type="caution">
    <text evidence="1">The sequence shown here is derived from an EMBL/GenBank/DDBJ whole genome shotgun (WGS) entry which is preliminary data.</text>
</comment>
<proteinExistence type="predicted"/>
<protein>
    <submittedName>
        <fullName evidence="1">Uncharacterized protein</fullName>
    </submittedName>
</protein>
<evidence type="ECO:0000313" key="1">
    <source>
        <dbReference type="EMBL" id="OXM87068.1"/>
    </source>
</evidence>
<dbReference type="OrthoDB" id="3637315at2"/>
<dbReference type="Proteomes" id="UP000215509">
    <property type="component" value="Unassembled WGS sequence"/>
</dbReference>